<sequence>MSNTQTKKESRKRVLTLEVEGGGRTFDFSSQKLQLTPEDEPIIKLHFLRFGVFEYDNDKLIKVKAQPQDTEPVIEGKNGELYTNEKGATQELDEVIITEPHLDNFFAVRTGIKAGYLYILDEANPDTPIEYKISESGSLSSISWKEKKDFREVDGKISGRDYHEAEYNSVLWVGYSPIQWSLDFYNRLKNSVGDRKIYMKKVVCTGFKEGDNLSGEYMSAENTLAYFKEEDQSKATSLTNKLDAIVCKEISDKEVQLKKRPDKEFIKPNMIITLEDPINNLFYISNSLASKTLEFRALIDAIQSGETLEMALQRLKSGNDTPPEPHEDYGSLFSLALTSYQIVYANKDSKKKYDGGVIGWSKKKESNLKVNPRVAARRNFKKPGQDIKGWTGGLDLAKVEAVLGYEDRQKFREIVQGYRNDYATYIGCKSCKEHFEYYLHNHPERTLQGCATIFDTIMSFYPNPYNWDKHLLLKKDYKSEDALQEWVYKLLDDEQQYTITLTNEESVNSKAPNYAGNDVLYALLTKPIDLEKPIEDDPLKYSLGISGVLKAKLQVHSDEVFNTRNVKGKTYKTIKDKHTFVKKKINKKFKLGKKLVKMKGNQMYLNPELFTKHASIDWEEVAKNKYTGKKKKITKILKKYNGLVYIGKVNGKHVFEIPYEKSGDKLSKPEIKKNNLNKKAAVVLNSRAFNGTIAFLQVLNMKGALESFIEAPNAKSLINLGGVSTELTEAVLTLKELQLKASGVESKMLSNTIRVAGTIGGAVSAGICFYEGIVLLNKRDNDSGLALMGAGVAFGYGAYFAFAAVSGPIVWIVLGIGVGLVLLSEWLRDTPLEYFFKNFLLSDAHRLPRKAIDQETPMAFNRRLFDNKEELVDNREDKKTIMHPKDALATLSDAIVCHSIMFRPGEDIQRIKNRPVYSGTPGSGINTYKVTIYEFKVTLRFYELFNDKDQYEHRIFLFPNGLKSKTCHEITNTHYKNNIIENGITAGVSVSFNIPTKYRHLINEDTEVVYAAQLYVDKENNIKFPYPRANKERYMGARIKLTNTEIMLENSDQEENLKNLPLNELLNHDTW</sequence>
<evidence type="ECO:0000256" key="1">
    <source>
        <dbReference type="SAM" id="Phobius"/>
    </source>
</evidence>
<protein>
    <recommendedName>
        <fullName evidence="2">Toxin VasX N-terminal region domain-containing protein</fullName>
    </recommendedName>
</protein>
<comment type="caution">
    <text evidence="3">The sequence shown here is derived from an EMBL/GenBank/DDBJ whole genome shotgun (WGS) entry which is preliminary data.</text>
</comment>
<evidence type="ECO:0000259" key="2">
    <source>
        <dbReference type="Pfam" id="PF20249"/>
    </source>
</evidence>
<keyword evidence="4" id="KW-1185">Reference proteome</keyword>
<feature type="transmembrane region" description="Helical" evidence="1">
    <location>
        <begin position="755"/>
        <end position="776"/>
    </location>
</feature>
<feature type="domain" description="Toxin VasX N-terminal region" evidence="2">
    <location>
        <begin position="89"/>
        <end position="206"/>
    </location>
</feature>
<proteinExistence type="predicted"/>
<evidence type="ECO:0000313" key="4">
    <source>
        <dbReference type="Proteomes" id="UP000185728"/>
    </source>
</evidence>
<keyword evidence="1" id="KW-0472">Membrane</keyword>
<dbReference type="EMBL" id="FTOB01000007">
    <property type="protein sequence ID" value="SIT01408.1"/>
    <property type="molecule type" value="Genomic_DNA"/>
</dbReference>
<evidence type="ECO:0000313" key="3">
    <source>
        <dbReference type="EMBL" id="SIT01408.1"/>
    </source>
</evidence>
<dbReference type="Pfam" id="PF20249">
    <property type="entry name" value="VasX_N"/>
    <property type="match status" value="1"/>
</dbReference>
<feature type="transmembrane region" description="Helical" evidence="1">
    <location>
        <begin position="783"/>
        <end position="802"/>
    </location>
</feature>
<keyword evidence="1" id="KW-1133">Transmembrane helix</keyword>
<feature type="transmembrane region" description="Helical" evidence="1">
    <location>
        <begin position="808"/>
        <end position="827"/>
    </location>
</feature>
<accession>A0ABY1L0E0</accession>
<name>A0ABY1L0E0_9FLAO</name>
<dbReference type="Proteomes" id="UP000185728">
    <property type="component" value="Unassembled WGS sequence"/>
</dbReference>
<dbReference type="RefSeq" id="WP_076456693.1">
    <property type="nucleotide sequence ID" value="NZ_FTOB01000007.1"/>
</dbReference>
<keyword evidence="1" id="KW-0812">Transmembrane</keyword>
<dbReference type="InterPro" id="IPR046864">
    <property type="entry name" value="VasX_N"/>
</dbReference>
<gene>
    <name evidence="3" type="ORF">SAMN05421766_10718</name>
</gene>
<organism evidence="3 4">
    <name type="scientific">Zobellia uliginosa</name>
    <dbReference type="NCBI Taxonomy" id="143224"/>
    <lineage>
        <taxon>Bacteria</taxon>
        <taxon>Pseudomonadati</taxon>
        <taxon>Bacteroidota</taxon>
        <taxon>Flavobacteriia</taxon>
        <taxon>Flavobacteriales</taxon>
        <taxon>Flavobacteriaceae</taxon>
        <taxon>Zobellia</taxon>
    </lineage>
</organism>
<reference evidence="3 4" key="1">
    <citation type="submission" date="2017-01" db="EMBL/GenBank/DDBJ databases">
        <authorList>
            <person name="Varghese N."/>
            <person name="Submissions S."/>
        </authorList>
    </citation>
    <scope>NUCLEOTIDE SEQUENCE [LARGE SCALE GENOMIC DNA]</scope>
    <source>
        <strain evidence="3 4">DSM 2061</strain>
    </source>
</reference>